<gene>
    <name evidence="1" type="ORF">SAMN05421636_103456</name>
</gene>
<evidence type="ECO:0000313" key="2">
    <source>
        <dbReference type="Proteomes" id="UP000199109"/>
    </source>
</evidence>
<name>A0A1G7AMH1_9FLAO</name>
<dbReference type="AlphaFoldDB" id="A0A1G7AMH1"/>
<sequence length="39" mass="4457">MIARYELKPIQMKKVCIALDYSLAATQVAETGYRYGFLT</sequence>
<organism evidence="1 2">
    <name type="scientific">Pricia antarctica</name>
    <dbReference type="NCBI Taxonomy" id="641691"/>
    <lineage>
        <taxon>Bacteria</taxon>
        <taxon>Pseudomonadati</taxon>
        <taxon>Bacteroidota</taxon>
        <taxon>Flavobacteriia</taxon>
        <taxon>Flavobacteriales</taxon>
        <taxon>Flavobacteriaceae</taxon>
        <taxon>Pricia</taxon>
    </lineage>
</organism>
<reference evidence="1 2" key="1">
    <citation type="submission" date="2016-10" db="EMBL/GenBank/DDBJ databases">
        <authorList>
            <person name="de Groot N.N."/>
        </authorList>
    </citation>
    <scope>NUCLEOTIDE SEQUENCE [LARGE SCALE GENOMIC DNA]</scope>
    <source>
        <strain evidence="1 2">DSM 23421</strain>
    </source>
</reference>
<dbReference type="Proteomes" id="UP000199109">
    <property type="component" value="Unassembled WGS sequence"/>
</dbReference>
<dbReference type="STRING" id="641691.SAMN05421636_103456"/>
<keyword evidence="2" id="KW-1185">Reference proteome</keyword>
<protein>
    <submittedName>
        <fullName evidence="1">Uncharacterized protein</fullName>
    </submittedName>
</protein>
<evidence type="ECO:0000313" key="1">
    <source>
        <dbReference type="EMBL" id="SDE16078.1"/>
    </source>
</evidence>
<accession>A0A1G7AMH1</accession>
<proteinExistence type="predicted"/>
<dbReference type="EMBL" id="FNAO01000003">
    <property type="protein sequence ID" value="SDE16078.1"/>
    <property type="molecule type" value="Genomic_DNA"/>
</dbReference>